<feature type="transmembrane region" description="Helical" evidence="9">
    <location>
        <begin position="179"/>
        <end position="196"/>
    </location>
</feature>
<feature type="transmembrane region" description="Helical" evidence="9">
    <location>
        <begin position="430"/>
        <end position="450"/>
    </location>
</feature>
<dbReference type="GO" id="GO:0016020">
    <property type="term" value="C:membrane"/>
    <property type="evidence" value="ECO:0007669"/>
    <property type="project" value="UniProtKB-SubCell"/>
</dbReference>
<dbReference type="PANTHER" id="PTHR48022:SF25">
    <property type="entry name" value="QUINATE TRANSPORTER, PUTATIVE (AFU_ORTHOLOGUE AFUA_5G12950)-RELATED"/>
    <property type="match status" value="1"/>
</dbReference>
<feature type="transmembrane region" description="Helical" evidence="9">
    <location>
        <begin position="362"/>
        <end position="388"/>
    </location>
</feature>
<dbReference type="AlphaFoldDB" id="A0AAJ0BRG0"/>
<feature type="transmembrane region" description="Helical" evidence="9">
    <location>
        <begin position="298"/>
        <end position="321"/>
    </location>
</feature>
<evidence type="ECO:0000313" key="11">
    <source>
        <dbReference type="EMBL" id="KAK1762677.1"/>
    </source>
</evidence>
<comment type="similarity">
    <text evidence="2 7">Belongs to the major facilitator superfamily. Sugar transporter (TC 2.A.1.1) family.</text>
</comment>
<keyword evidence="12" id="KW-1185">Reference proteome</keyword>
<feature type="transmembrane region" description="Helical" evidence="9">
    <location>
        <begin position="106"/>
        <end position="129"/>
    </location>
</feature>
<keyword evidence="5 9" id="KW-1133">Transmembrane helix</keyword>
<evidence type="ECO:0000256" key="4">
    <source>
        <dbReference type="ARBA" id="ARBA00022692"/>
    </source>
</evidence>
<feature type="transmembrane region" description="Helical" evidence="9">
    <location>
        <begin position="400"/>
        <end position="424"/>
    </location>
</feature>
<dbReference type="GO" id="GO:0005351">
    <property type="term" value="F:carbohydrate:proton symporter activity"/>
    <property type="evidence" value="ECO:0007669"/>
    <property type="project" value="TreeGrafter"/>
</dbReference>
<evidence type="ECO:0000259" key="10">
    <source>
        <dbReference type="PROSITE" id="PS50850"/>
    </source>
</evidence>
<dbReference type="Proteomes" id="UP001244011">
    <property type="component" value="Unassembled WGS sequence"/>
</dbReference>
<sequence>MSKVLALGTGAPGTDSNSDPDMMSFGGTITLASYQSSFGYQESSSSKVTQVSSLAVGLQQCGSFIGCFAIFPLASRLGRRLSMQLSAAVFVVGAVVQTASTHHLSSFYVGRIVAGLGVGGTSVLVPLYASEMSPKKLRGRIGSGYQFLFTWGIFASYWANYGVSKGIDATSDKQWQIPISMQIIPGALLGLGMMTIPESARWLAQRNRWDEAWESLKWIRASEGPDVRDEMDEIREAVEAEQRVTRGSLRVELRRKVTVFRLLLSFTVMMCQVCTGANALAYFSPQFFTLVVGEGTEALLISGVFGAVKIISCGAFVFFLSERLGRRLAFCGGAIFMSVCLFCVAIVVKVKPPPGGGVVDGAGIAVVALIYLAIIAYNMSWGPLGWIYIAEVLSPQTRDLGVAIALGTQWIFNIIWSVATPYMITNIGWATFLFFAAINAFSAVFSWFFVKETMGKSLEQMEREFNSEAADMSSRTHGGGYELKEGSEHAERV</sequence>
<evidence type="ECO:0000256" key="6">
    <source>
        <dbReference type="ARBA" id="ARBA00023136"/>
    </source>
</evidence>
<evidence type="ECO:0000256" key="2">
    <source>
        <dbReference type="ARBA" id="ARBA00010992"/>
    </source>
</evidence>
<dbReference type="InterPro" id="IPR050360">
    <property type="entry name" value="MFS_Sugar_Transporters"/>
</dbReference>
<keyword evidence="3 7" id="KW-0813">Transport</keyword>
<dbReference type="InterPro" id="IPR005828">
    <property type="entry name" value="MFS_sugar_transport-like"/>
</dbReference>
<dbReference type="RefSeq" id="XP_060278890.1">
    <property type="nucleotide sequence ID" value="XM_060430290.1"/>
</dbReference>
<feature type="compositionally biased region" description="Basic and acidic residues" evidence="8">
    <location>
        <begin position="482"/>
        <end position="493"/>
    </location>
</feature>
<dbReference type="InterPro" id="IPR020846">
    <property type="entry name" value="MFS_dom"/>
</dbReference>
<feature type="transmembrane region" description="Helical" evidence="9">
    <location>
        <begin position="259"/>
        <end position="283"/>
    </location>
</feature>
<feature type="transmembrane region" description="Helical" evidence="9">
    <location>
        <begin position="141"/>
        <end position="159"/>
    </location>
</feature>
<dbReference type="PANTHER" id="PTHR48022">
    <property type="entry name" value="PLASTIDIC GLUCOSE TRANSPORTER 4"/>
    <property type="match status" value="1"/>
</dbReference>
<gene>
    <name evidence="11" type="ORF">QBC33DRAFT_563484</name>
</gene>
<dbReference type="PROSITE" id="PS00217">
    <property type="entry name" value="SUGAR_TRANSPORT_2"/>
    <property type="match status" value="1"/>
</dbReference>
<name>A0AAJ0BRG0_9PEZI</name>
<evidence type="ECO:0000313" key="12">
    <source>
        <dbReference type="Proteomes" id="UP001244011"/>
    </source>
</evidence>
<feature type="transmembrane region" description="Helical" evidence="9">
    <location>
        <begin position="81"/>
        <end position="100"/>
    </location>
</feature>
<evidence type="ECO:0000256" key="3">
    <source>
        <dbReference type="ARBA" id="ARBA00022448"/>
    </source>
</evidence>
<dbReference type="Gene3D" id="1.20.1250.20">
    <property type="entry name" value="MFS general substrate transporter like domains"/>
    <property type="match status" value="1"/>
</dbReference>
<dbReference type="GeneID" id="85313477"/>
<dbReference type="Pfam" id="PF00083">
    <property type="entry name" value="Sugar_tr"/>
    <property type="match status" value="1"/>
</dbReference>
<dbReference type="PROSITE" id="PS50850">
    <property type="entry name" value="MFS"/>
    <property type="match status" value="1"/>
</dbReference>
<evidence type="ECO:0000256" key="5">
    <source>
        <dbReference type="ARBA" id="ARBA00022989"/>
    </source>
</evidence>
<dbReference type="EMBL" id="MU839034">
    <property type="protein sequence ID" value="KAK1762677.1"/>
    <property type="molecule type" value="Genomic_DNA"/>
</dbReference>
<feature type="region of interest" description="Disordered" evidence="8">
    <location>
        <begin position="1"/>
        <end position="20"/>
    </location>
</feature>
<evidence type="ECO:0000256" key="8">
    <source>
        <dbReference type="SAM" id="MobiDB-lite"/>
    </source>
</evidence>
<organism evidence="11 12">
    <name type="scientific">Phialemonium atrogriseum</name>
    <dbReference type="NCBI Taxonomy" id="1093897"/>
    <lineage>
        <taxon>Eukaryota</taxon>
        <taxon>Fungi</taxon>
        <taxon>Dikarya</taxon>
        <taxon>Ascomycota</taxon>
        <taxon>Pezizomycotina</taxon>
        <taxon>Sordariomycetes</taxon>
        <taxon>Sordariomycetidae</taxon>
        <taxon>Cephalothecales</taxon>
        <taxon>Cephalothecaceae</taxon>
        <taxon>Phialemonium</taxon>
    </lineage>
</organism>
<keyword evidence="6 9" id="KW-0472">Membrane</keyword>
<protein>
    <submittedName>
        <fullName evidence="11">General substrate transporter</fullName>
    </submittedName>
</protein>
<dbReference type="PROSITE" id="PS00216">
    <property type="entry name" value="SUGAR_TRANSPORT_1"/>
    <property type="match status" value="1"/>
</dbReference>
<dbReference type="NCBIfam" id="TIGR00879">
    <property type="entry name" value="SP"/>
    <property type="match status" value="1"/>
</dbReference>
<feature type="domain" description="Major facilitator superfamily (MFS) profile" evidence="10">
    <location>
        <begin position="1"/>
        <end position="454"/>
    </location>
</feature>
<proteinExistence type="inferred from homology"/>
<dbReference type="PRINTS" id="PR00171">
    <property type="entry name" value="SUGRTRNSPORT"/>
</dbReference>
<dbReference type="InterPro" id="IPR036259">
    <property type="entry name" value="MFS_trans_sf"/>
</dbReference>
<evidence type="ECO:0000256" key="7">
    <source>
        <dbReference type="RuleBase" id="RU003346"/>
    </source>
</evidence>
<feature type="transmembrane region" description="Helical" evidence="9">
    <location>
        <begin position="328"/>
        <end position="350"/>
    </location>
</feature>
<dbReference type="InterPro" id="IPR003663">
    <property type="entry name" value="Sugar/inositol_transpt"/>
</dbReference>
<comment type="caution">
    <text evidence="11">The sequence shown here is derived from an EMBL/GenBank/DDBJ whole genome shotgun (WGS) entry which is preliminary data.</text>
</comment>
<reference evidence="11" key="1">
    <citation type="submission" date="2023-06" db="EMBL/GenBank/DDBJ databases">
        <title>Genome-scale phylogeny and comparative genomics of the fungal order Sordariales.</title>
        <authorList>
            <consortium name="Lawrence Berkeley National Laboratory"/>
            <person name="Hensen N."/>
            <person name="Bonometti L."/>
            <person name="Westerberg I."/>
            <person name="Brannstrom I.O."/>
            <person name="Guillou S."/>
            <person name="Cros-Aarteil S."/>
            <person name="Calhoun S."/>
            <person name="Haridas S."/>
            <person name="Kuo A."/>
            <person name="Mondo S."/>
            <person name="Pangilinan J."/>
            <person name="Riley R."/>
            <person name="Labutti K."/>
            <person name="Andreopoulos B."/>
            <person name="Lipzen A."/>
            <person name="Chen C."/>
            <person name="Yanf M."/>
            <person name="Daum C."/>
            <person name="Ng V."/>
            <person name="Clum A."/>
            <person name="Steindorff A."/>
            <person name="Ohm R."/>
            <person name="Martin F."/>
            <person name="Silar P."/>
            <person name="Natvig D."/>
            <person name="Lalanne C."/>
            <person name="Gautier V."/>
            <person name="Ament-Velasquez S.L."/>
            <person name="Kruys A."/>
            <person name="Hutchinson M.I."/>
            <person name="Powell A.J."/>
            <person name="Barry K."/>
            <person name="Miller A.N."/>
            <person name="Grigoriev I.V."/>
            <person name="Debuchy R."/>
            <person name="Gladieux P."/>
            <person name="Thoren M.H."/>
            <person name="Johannesson H."/>
        </authorList>
    </citation>
    <scope>NUCLEOTIDE SEQUENCE</scope>
    <source>
        <strain evidence="11">8032-3</strain>
    </source>
</reference>
<evidence type="ECO:0000256" key="9">
    <source>
        <dbReference type="SAM" id="Phobius"/>
    </source>
</evidence>
<feature type="region of interest" description="Disordered" evidence="8">
    <location>
        <begin position="468"/>
        <end position="493"/>
    </location>
</feature>
<evidence type="ECO:0000256" key="1">
    <source>
        <dbReference type="ARBA" id="ARBA00004141"/>
    </source>
</evidence>
<accession>A0AAJ0BRG0</accession>
<dbReference type="InterPro" id="IPR005829">
    <property type="entry name" value="Sugar_transporter_CS"/>
</dbReference>
<dbReference type="SUPFAM" id="SSF103473">
    <property type="entry name" value="MFS general substrate transporter"/>
    <property type="match status" value="1"/>
</dbReference>
<comment type="subcellular location">
    <subcellularLocation>
        <location evidence="1">Membrane</location>
        <topology evidence="1">Multi-pass membrane protein</topology>
    </subcellularLocation>
</comment>
<keyword evidence="4 9" id="KW-0812">Transmembrane</keyword>
<feature type="transmembrane region" description="Helical" evidence="9">
    <location>
        <begin position="54"/>
        <end position="74"/>
    </location>
</feature>